<proteinExistence type="predicted"/>
<dbReference type="OrthoDB" id="4446218at2"/>
<protein>
    <submittedName>
        <fullName evidence="2">Endonuclease/exonuclease/phosphatase family metal-dependent hydrolase</fullName>
    </submittedName>
    <submittedName>
        <fullName evidence="3">Endonuclease/exonuclease/phosphatase family protein</fullName>
    </submittedName>
</protein>
<accession>A0A2P8GZB3</accession>
<dbReference type="Pfam" id="PF03372">
    <property type="entry name" value="Exo_endo_phos"/>
    <property type="match status" value="1"/>
</dbReference>
<keyword evidence="2" id="KW-0540">Nuclease</keyword>
<keyword evidence="2" id="KW-0255">Endonuclease</keyword>
<dbReference type="InterPro" id="IPR036691">
    <property type="entry name" value="Endo/exonu/phosph_ase_sf"/>
</dbReference>
<dbReference type="Gene3D" id="3.60.10.10">
    <property type="entry name" value="Endonuclease/exonuclease/phosphatase"/>
    <property type="match status" value="1"/>
</dbReference>
<evidence type="ECO:0000313" key="2">
    <source>
        <dbReference type="EMBL" id="PSL39304.1"/>
    </source>
</evidence>
<dbReference type="Proteomes" id="UP000268291">
    <property type="component" value="Unassembled WGS sequence"/>
</dbReference>
<gene>
    <name evidence="2" type="ORF">CLV49_2938</name>
    <name evidence="3" type="ORF">ELQ93_04560</name>
</gene>
<keyword evidence="2" id="KW-0269">Exonuclease</keyword>
<evidence type="ECO:0000313" key="4">
    <source>
        <dbReference type="Proteomes" id="UP000241203"/>
    </source>
</evidence>
<comment type="caution">
    <text evidence="2">The sequence shown here is derived from an EMBL/GenBank/DDBJ whole genome shotgun (WGS) entry which is preliminary data.</text>
</comment>
<dbReference type="RefSeq" id="WP_106564188.1">
    <property type="nucleotide sequence ID" value="NZ_PYAU01000001.1"/>
</dbReference>
<keyword evidence="2" id="KW-0378">Hydrolase</keyword>
<organism evidence="2 4">
    <name type="scientific">Labedella gwakjiensis</name>
    <dbReference type="NCBI Taxonomy" id="390269"/>
    <lineage>
        <taxon>Bacteria</taxon>
        <taxon>Bacillati</taxon>
        <taxon>Actinomycetota</taxon>
        <taxon>Actinomycetes</taxon>
        <taxon>Micrococcales</taxon>
        <taxon>Microbacteriaceae</taxon>
        <taxon>Labedella</taxon>
    </lineage>
</organism>
<evidence type="ECO:0000313" key="5">
    <source>
        <dbReference type="Proteomes" id="UP000268291"/>
    </source>
</evidence>
<dbReference type="EMBL" id="PYAU01000001">
    <property type="protein sequence ID" value="PSL39304.1"/>
    <property type="molecule type" value="Genomic_DNA"/>
</dbReference>
<feature type="domain" description="Endonuclease/exonuclease/phosphatase" evidence="1">
    <location>
        <begin position="4"/>
        <end position="212"/>
    </location>
</feature>
<reference evidence="2 4" key="1">
    <citation type="submission" date="2018-03" db="EMBL/GenBank/DDBJ databases">
        <title>Genomic Encyclopedia of Archaeal and Bacterial Type Strains, Phase II (KMG-II): from individual species to whole genera.</title>
        <authorList>
            <person name="Goeker M."/>
        </authorList>
    </citation>
    <scope>NUCLEOTIDE SEQUENCE [LARGE SCALE GENOMIC DNA]</scope>
    <source>
        <strain evidence="2 4">DSM 21548</strain>
    </source>
</reference>
<dbReference type="AlphaFoldDB" id="A0A2P8GZB3"/>
<keyword evidence="5" id="KW-1185">Reference proteome</keyword>
<dbReference type="SUPFAM" id="SSF56219">
    <property type="entry name" value="DNase I-like"/>
    <property type="match status" value="1"/>
</dbReference>
<dbReference type="EMBL" id="RZGY01000001">
    <property type="protein sequence ID" value="RUQ86275.1"/>
    <property type="molecule type" value="Genomic_DNA"/>
</dbReference>
<dbReference type="Proteomes" id="UP000241203">
    <property type="component" value="Unassembled WGS sequence"/>
</dbReference>
<dbReference type="GO" id="GO:0004519">
    <property type="term" value="F:endonuclease activity"/>
    <property type="evidence" value="ECO:0007669"/>
    <property type="project" value="UniProtKB-KW"/>
</dbReference>
<reference evidence="3 5" key="2">
    <citation type="submission" date="2018-12" db="EMBL/GenBank/DDBJ databases">
        <authorList>
            <person name="hu s."/>
            <person name="Xu Y."/>
            <person name="Xu B."/>
            <person name="Li F."/>
        </authorList>
    </citation>
    <scope>NUCLEOTIDE SEQUENCE [LARGE SCALE GENOMIC DNA]</scope>
    <source>
        <strain evidence="3 5">KSW2-17</strain>
    </source>
</reference>
<dbReference type="InterPro" id="IPR005135">
    <property type="entry name" value="Endo/exonuclease/phosphatase"/>
</dbReference>
<evidence type="ECO:0000313" key="3">
    <source>
        <dbReference type="EMBL" id="RUQ86275.1"/>
    </source>
</evidence>
<dbReference type="GO" id="GO:0004527">
    <property type="term" value="F:exonuclease activity"/>
    <property type="evidence" value="ECO:0007669"/>
    <property type="project" value="UniProtKB-KW"/>
</dbReference>
<evidence type="ECO:0000259" key="1">
    <source>
        <dbReference type="Pfam" id="PF03372"/>
    </source>
</evidence>
<name>A0A2P8GZB3_9MICO</name>
<sequence>MKVLSYNLRHHRAAGEIAQLATEHGTDVLCLQEAYAAQLPSRAGALELAATTSTGLLGLAIYVDASRFAVVASRAFRLKPGVHDVVFLPETERLLAVRLVDRRTGAATTVASFHAAPLTATNILRRHQVSAAHMLLDDLGEGEPVLMMGDFNYPLFRTGLARLASRDGYALSVSDRPTYRHVGSFATHFDLVTSRGLRVESVRTLPEGASDHRPILAVAGLAETSTRVATRQTVGTVAPNP</sequence>